<evidence type="ECO:0000313" key="2">
    <source>
        <dbReference type="Proteomes" id="UP000003561"/>
    </source>
</evidence>
<protein>
    <submittedName>
        <fullName evidence="1">Uncharacterized protein</fullName>
    </submittedName>
</protein>
<organism evidence="1 2">
    <name type="scientific">Roseburia inulinivorans DSM 16841</name>
    <dbReference type="NCBI Taxonomy" id="622312"/>
    <lineage>
        <taxon>Bacteria</taxon>
        <taxon>Bacillati</taxon>
        <taxon>Bacillota</taxon>
        <taxon>Clostridia</taxon>
        <taxon>Lachnospirales</taxon>
        <taxon>Lachnospiraceae</taxon>
        <taxon>Roseburia</taxon>
    </lineage>
</organism>
<proteinExistence type="predicted"/>
<dbReference type="Proteomes" id="UP000003561">
    <property type="component" value="Unassembled WGS sequence"/>
</dbReference>
<accession>C0FWM0</accession>
<evidence type="ECO:0000313" key="1">
    <source>
        <dbReference type="EMBL" id="EEG93015.1"/>
    </source>
</evidence>
<reference evidence="1 2" key="2">
    <citation type="submission" date="2009-03" db="EMBL/GenBank/DDBJ databases">
        <title>Draft genome sequence of Roseburia inulinivorans (DSM 16841).</title>
        <authorList>
            <person name="Sudarsanam P."/>
            <person name="Ley R."/>
            <person name="Guruge J."/>
            <person name="Turnbaugh P.J."/>
            <person name="Mahowald M."/>
            <person name="Liep D."/>
            <person name="Gordon J."/>
        </authorList>
    </citation>
    <scope>NUCLEOTIDE SEQUENCE [LARGE SCALE GENOMIC DNA]</scope>
    <source>
        <strain evidence="1 2">DSM 16841</strain>
    </source>
</reference>
<dbReference type="AlphaFoldDB" id="C0FWM0"/>
<gene>
    <name evidence="1" type="ORF">ROSEINA2194_03147</name>
</gene>
<sequence>MNNYYVYLNYQLIEAFFEHKYALFVIMPVKSTILTDLQGENNRLGLQTTTLLDYIVSNVFNILGIAHKVPYVVRVDWTPRKLHSNAVFWHTLAPDKLEPPHSVPISLKTQYVPKDLRPLCSSR</sequence>
<name>C0FWM0_9FIRM</name>
<comment type="caution">
    <text evidence="1">The sequence shown here is derived from an EMBL/GenBank/DDBJ whole genome shotgun (WGS) entry which is preliminary data.</text>
</comment>
<reference evidence="1 2" key="1">
    <citation type="submission" date="2009-02" db="EMBL/GenBank/DDBJ databases">
        <authorList>
            <person name="Fulton L."/>
            <person name="Clifton S."/>
            <person name="Fulton B."/>
            <person name="Xu J."/>
            <person name="Minx P."/>
            <person name="Pepin K.H."/>
            <person name="Johnson M."/>
            <person name="Bhonagiri V."/>
            <person name="Nash W.E."/>
            <person name="Mardis E.R."/>
            <person name="Wilson R.K."/>
        </authorList>
    </citation>
    <scope>NUCLEOTIDE SEQUENCE [LARGE SCALE GENOMIC DNA]</scope>
    <source>
        <strain evidence="1 2">DSM 16841</strain>
    </source>
</reference>
<dbReference type="EMBL" id="ACFY01000133">
    <property type="protein sequence ID" value="EEG93015.1"/>
    <property type="molecule type" value="Genomic_DNA"/>
</dbReference>